<feature type="transmembrane region" description="Helical" evidence="1">
    <location>
        <begin position="188"/>
        <end position="207"/>
    </location>
</feature>
<gene>
    <name evidence="2" type="ORF">BJ997_003271</name>
</gene>
<evidence type="ECO:0008006" key="4">
    <source>
        <dbReference type="Google" id="ProtNLM"/>
    </source>
</evidence>
<dbReference type="AlphaFoldDB" id="A0A7W8ZYT8"/>
<feature type="transmembrane region" description="Helical" evidence="1">
    <location>
        <begin position="72"/>
        <end position="91"/>
    </location>
</feature>
<sequence length="212" mass="21620">MSANTTTLSTTARVARSASIVLVVAVASVILGGATSFAQGGFLGPLAPFANSSSGWTLLTALVVWSARRGAGLSGLLGAVSFIALIEGYILTSHLRGIVDSETFFLVAAVVVGPFVGVAASWLHRKGRRAALGIGLLSGIGIGDAANGLATLVPYTGWFYWALIGVIAIALLVVVLGRQVREPLDRVLGILVTLLVAGAFVGAFFILNGSSV</sequence>
<proteinExistence type="predicted"/>
<evidence type="ECO:0000313" key="2">
    <source>
        <dbReference type="EMBL" id="MBB5642723.1"/>
    </source>
</evidence>
<name>A0A7W8ZYT8_9MICO</name>
<reference evidence="2 3" key="1">
    <citation type="submission" date="2020-08" db="EMBL/GenBank/DDBJ databases">
        <title>Sequencing the genomes of 1000 actinobacteria strains.</title>
        <authorList>
            <person name="Klenk H.-P."/>
        </authorList>
    </citation>
    <scope>NUCLEOTIDE SEQUENCE [LARGE SCALE GENOMIC DNA]</scope>
    <source>
        <strain evidence="2 3">DSM 21065</strain>
    </source>
</reference>
<dbReference type="Proteomes" id="UP000561726">
    <property type="component" value="Unassembled WGS sequence"/>
</dbReference>
<keyword evidence="1" id="KW-1133">Transmembrane helix</keyword>
<evidence type="ECO:0000256" key="1">
    <source>
        <dbReference type="SAM" id="Phobius"/>
    </source>
</evidence>
<evidence type="ECO:0000313" key="3">
    <source>
        <dbReference type="Proteomes" id="UP000561726"/>
    </source>
</evidence>
<dbReference type="Pfam" id="PF20128">
    <property type="entry name" value="DUF6518"/>
    <property type="match status" value="1"/>
</dbReference>
<protein>
    <recommendedName>
        <fullName evidence="4">Major facilitator superfamily (MFS) profile domain-containing protein</fullName>
    </recommendedName>
</protein>
<dbReference type="OrthoDB" id="3430853at2"/>
<feature type="transmembrane region" description="Helical" evidence="1">
    <location>
        <begin position="130"/>
        <end position="152"/>
    </location>
</feature>
<dbReference type="RefSeq" id="WP_052541960.1">
    <property type="nucleotide sequence ID" value="NZ_JACHBQ010000001.1"/>
</dbReference>
<dbReference type="EMBL" id="JACHBQ010000001">
    <property type="protein sequence ID" value="MBB5642723.1"/>
    <property type="molecule type" value="Genomic_DNA"/>
</dbReference>
<dbReference type="InterPro" id="IPR045393">
    <property type="entry name" value="DUF6518"/>
</dbReference>
<feature type="transmembrane region" description="Helical" evidence="1">
    <location>
        <begin position="103"/>
        <end position="123"/>
    </location>
</feature>
<accession>A0A7W8ZYT8</accession>
<keyword evidence="1" id="KW-0472">Membrane</keyword>
<feature type="transmembrane region" description="Helical" evidence="1">
    <location>
        <begin position="158"/>
        <end position="176"/>
    </location>
</feature>
<feature type="transmembrane region" description="Helical" evidence="1">
    <location>
        <begin position="46"/>
        <end position="65"/>
    </location>
</feature>
<feature type="transmembrane region" description="Helical" evidence="1">
    <location>
        <begin position="20"/>
        <end position="40"/>
    </location>
</feature>
<keyword evidence="1" id="KW-0812">Transmembrane</keyword>
<comment type="caution">
    <text evidence="2">The sequence shown here is derived from an EMBL/GenBank/DDBJ whole genome shotgun (WGS) entry which is preliminary data.</text>
</comment>
<organism evidence="2 3">
    <name type="scientific">Cryobacterium roopkundense</name>
    <dbReference type="NCBI Taxonomy" id="1001240"/>
    <lineage>
        <taxon>Bacteria</taxon>
        <taxon>Bacillati</taxon>
        <taxon>Actinomycetota</taxon>
        <taxon>Actinomycetes</taxon>
        <taxon>Micrococcales</taxon>
        <taxon>Microbacteriaceae</taxon>
        <taxon>Cryobacterium</taxon>
    </lineage>
</organism>